<dbReference type="InterPro" id="IPR033177">
    <property type="entry name" value="PSD-B"/>
</dbReference>
<evidence type="ECO:0000256" key="2">
    <source>
        <dbReference type="ARBA" id="ARBA00005189"/>
    </source>
</evidence>
<dbReference type="GO" id="GO:0005739">
    <property type="term" value="C:mitochondrion"/>
    <property type="evidence" value="ECO:0007669"/>
    <property type="project" value="TreeGrafter"/>
</dbReference>
<comment type="pathway">
    <text evidence="2">Lipid metabolism.</text>
</comment>
<evidence type="ECO:0000256" key="6">
    <source>
        <dbReference type="ARBA" id="ARBA00023098"/>
    </source>
</evidence>
<comment type="cofactor">
    <cofactor evidence="1">
        <name>pyruvate</name>
        <dbReference type="ChEBI" id="CHEBI:15361"/>
    </cofactor>
</comment>
<dbReference type="EMBL" id="KV454411">
    <property type="protein sequence ID" value="ODQ64816.1"/>
    <property type="molecule type" value="Genomic_DNA"/>
</dbReference>
<dbReference type="NCBIfam" id="TIGR00163">
    <property type="entry name" value="PS_decarb"/>
    <property type="match status" value="1"/>
</dbReference>
<dbReference type="Pfam" id="PF02666">
    <property type="entry name" value="PS_Dcarbxylase"/>
    <property type="match status" value="1"/>
</dbReference>
<evidence type="ECO:0000256" key="1">
    <source>
        <dbReference type="ARBA" id="ARBA00001928"/>
    </source>
</evidence>
<evidence type="ECO:0000256" key="7">
    <source>
        <dbReference type="ARBA" id="ARBA00023209"/>
    </source>
</evidence>
<evidence type="ECO:0000313" key="13">
    <source>
        <dbReference type="Proteomes" id="UP000095009"/>
    </source>
</evidence>
<dbReference type="GO" id="GO:0004609">
    <property type="term" value="F:phosphatidylserine decarboxylase activity"/>
    <property type="evidence" value="ECO:0007669"/>
    <property type="project" value="UniProtKB-EC"/>
</dbReference>
<gene>
    <name evidence="12" type="ORF">NADFUDRAFT_83684</name>
</gene>
<reference evidence="12 13" key="1">
    <citation type="journal article" date="2016" name="Proc. Natl. Acad. Sci. U.S.A.">
        <title>Comparative genomics of biotechnologically important yeasts.</title>
        <authorList>
            <person name="Riley R."/>
            <person name="Haridas S."/>
            <person name="Wolfe K.H."/>
            <person name="Lopes M.R."/>
            <person name="Hittinger C.T."/>
            <person name="Goeker M."/>
            <person name="Salamov A.A."/>
            <person name="Wisecaver J.H."/>
            <person name="Long T.M."/>
            <person name="Calvey C.H."/>
            <person name="Aerts A.L."/>
            <person name="Barry K.W."/>
            <person name="Choi C."/>
            <person name="Clum A."/>
            <person name="Coughlan A.Y."/>
            <person name="Deshpande S."/>
            <person name="Douglass A.P."/>
            <person name="Hanson S.J."/>
            <person name="Klenk H.-P."/>
            <person name="LaButti K.M."/>
            <person name="Lapidus A."/>
            <person name="Lindquist E.A."/>
            <person name="Lipzen A.M."/>
            <person name="Meier-Kolthoff J.P."/>
            <person name="Ohm R.A."/>
            <person name="Otillar R.P."/>
            <person name="Pangilinan J.L."/>
            <person name="Peng Y."/>
            <person name="Rokas A."/>
            <person name="Rosa C.A."/>
            <person name="Scheuner C."/>
            <person name="Sibirny A.A."/>
            <person name="Slot J.C."/>
            <person name="Stielow J.B."/>
            <person name="Sun H."/>
            <person name="Kurtzman C.P."/>
            <person name="Blackwell M."/>
            <person name="Grigoriev I.V."/>
            <person name="Jeffries T.W."/>
        </authorList>
    </citation>
    <scope>NUCLEOTIDE SEQUENCE [LARGE SCALE GENOMIC DNA]</scope>
    <source>
        <strain evidence="12 13">DSM 6958</strain>
    </source>
</reference>
<comment type="pathway">
    <text evidence="11">Phospholipid metabolism; phosphatidylethanolamine biosynthesis.</text>
</comment>
<organism evidence="12 13">
    <name type="scientific">Nadsonia fulvescens var. elongata DSM 6958</name>
    <dbReference type="NCBI Taxonomy" id="857566"/>
    <lineage>
        <taxon>Eukaryota</taxon>
        <taxon>Fungi</taxon>
        <taxon>Dikarya</taxon>
        <taxon>Ascomycota</taxon>
        <taxon>Saccharomycotina</taxon>
        <taxon>Dipodascomycetes</taxon>
        <taxon>Dipodascales</taxon>
        <taxon>Dipodascales incertae sedis</taxon>
        <taxon>Nadsonia</taxon>
    </lineage>
</organism>
<protein>
    <recommendedName>
        <fullName evidence="3">phosphatidylserine decarboxylase</fullName>
        <ecNumber evidence="3">4.1.1.65</ecNumber>
    </recommendedName>
</protein>
<dbReference type="Proteomes" id="UP000095009">
    <property type="component" value="Unassembled WGS sequence"/>
</dbReference>
<keyword evidence="9" id="KW-1208">Phospholipid metabolism</keyword>
<keyword evidence="4" id="KW-0444">Lipid biosynthesis</keyword>
<dbReference type="AlphaFoldDB" id="A0A1E3PHB4"/>
<evidence type="ECO:0000256" key="5">
    <source>
        <dbReference type="ARBA" id="ARBA00022793"/>
    </source>
</evidence>
<dbReference type="PANTHER" id="PTHR10067:SF6">
    <property type="entry name" value="PHOSPHATIDYLSERINE DECARBOXYLASE PROENZYME, MITOCHONDRIAL"/>
    <property type="match status" value="1"/>
</dbReference>
<evidence type="ECO:0000256" key="3">
    <source>
        <dbReference type="ARBA" id="ARBA00012243"/>
    </source>
</evidence>
<name>A0A1E3PHB4_9ASCO</name>
<keyword evidence="5" id="KW-0210">Decarboxylase</keyword>
<evidence type="ECO:0000256" key="10">
    <source>
        <dbReference type="ARBA" id="ARBA00023317"/>
    </source>
</evidence>
<keyword evidence="10" id="KW-0670">Pyruvate</keyword>
<sequence length="227" mass="25120">MNEINVSPNGELLADECVTHPITQLEGDACLSDSDSNSATASNINKVAHDLASQPRSLTTSDKELFYSVIYLAPGDYHRFHSPTNWVSMIRRHFVGELYSVAPYFQRKLSGLFVLNERVALLGKWKYGFFSMTPVGATNVGSIKVHFDKELKTNTGQRHHKKNTCYEATYYNASEVLNGYPLTKGQQMGGFNLGSTVVLVFEAPKSFKFNVQAGQKVSVGQSLGNLN</sequence>
<keyword evidence="6" id="KW-0443">Lipid metabolism</keyword>
<proteinExistence type="predicted"/>
<evidence type="ECO:0000256" key="9">
    <source>
        <dbReference type="ARBA" id="ARBA00023264"/>
    </source>
</evidence>
<keyword evidence="13" id="KW-1185">Reference proteome</keyword>
<dbReference type="EC" id="4.1.1.65" evidence="3"/>
<accession>A0A1E3PHB4</accession>
<dbReference type="InterPro" id="IPR003817">
    <property type="entry name" value="PS_Dcarbxylase"/>
</dbReference>
<dbReference type="PANTHER" id="PTHR10067">
    <property type="entry name" value="PHOSPHATIDYLSERINE DECARBOXYLASE"/>
    <property type="match status" value="1"/>
</dbReference>
<dbReference type="GO" id="GO:0006646">
    <property type="term" value="P:phosphatidylethanolamine biosynthetic process"/>
    <property type="evidence" value="ECO:0007669"/>
    <property type="project" value="UniProtKB-UniPathway"/>
</dbReference>
<evidence type="ECO:0000256" key="11">
    <source>
        <dbReference type="ARBA" id="ARBA00024326"/>
    </source>
</evidence>
<dbReference type="OrthoDB" id="4330at2759"/>
<keyword evidence="7" id="KW-0594">Phospholipid biosynthesis</keyword>
<dbReference type="STRING" id="857566.A0A1E3PHB4"/>
<dbReference type="UniPathway" id="UPA00558"/>
<evidence type="ECO:0000256" key="4">
    <source>
        <dbReference type="ARBA" id="ARBA00022516"/>
    </source>
</evidence>
<evidence type="ECO:0000256" key="8">
    <source>
        <dbReference type="ARBA" id="ARBA00023239"/>
    </source>
</evidence>
<keyword evidence="8" id="KW-0456">Lyase</keyword>
<evidence type="ECO:0000313" key="12">
    <source>
        <dbReference type="EMBL" id="ODQ64816.1"/>
    </source>
</evidence>